<dbReference type="PANTHER" id="PTHR47506:SF1">
    <property type="entry name" value="HTH-TYPE TRANSCRIPTIONAL REGULATOR YJDC"/>
    <property type="match status" value="1"/>
</dbReference>
<dbReference type="Proteomes" id="UP001501690">
    <property type="component" value="Unassembled WGS sequence"/>
</dbReference>
<keyword evidence="3" id="KW-0804">Transcription</keyword>
<evidence type="ECO:0000256" key="3">
    <source>
        <dbReference type="ARBA" id="ARBA00023163"/>
    </source>
</evidence>
<dbReference type="Gene3D" id="1.10.357.10">
    <property type="entry name" value="Tetracycline Repressor, domain 2"/>
    <property type="match status" value="1"/>
</dbReference>
<dbReference type="InterPro" id="IPR009057">
    <property type="entry name" value="Homeodomain-like_sf"/>
</dbReference>
<feature type="DNA-binding region" description="H-T-H motif" evidence="4">
    <location>
        <begin position="33"/>
        <end position="52"/>
    </location>
</feature>
<keyword evidence="7" id="KW-1185">Reference proteome</keyword>
<proteinExistence type="predicted"/>
<accession>A0ABN2IG19</accession>
<dbReference type="PANTHER" id="PTHR47506">
    <property type="entry name" value="TRANSCRIPTIONAL REGULATORY PROTEIN"/>
    <property type="match status" value="1"/>
</dbReference>
<evidence type="ECO:0000259" key="5">
    <source>
        <dbReference type="PROSITE" id="PS50977"/>
    </source>
</evidence>
<dbReference type="SUPFAM" id="SSF46689">
    <property type="entry name" value="Homeodomain-like"/>
    <property type="match status" value="1"/>
</dbReference>
<dbReference type="InterPro" id="IPR001647">
    <property type="entry name" value="HTH_TetR"/>
</dbReference>
<dbReference type="SUPFAM" id="SSF48498">
    <property type="entry name" value="Tetracyclin repressor-like, C-terminal domain"/>
    <property type="match status" value="1"/>
</dbReference>
<gene>
    <name evidence="6" type="ORF">GCM10009808_22810</name>
</gene>
<dbReference type="PROSITE" id="PS50977">
    <property type="entry name" value="HTH_TETR_2"/>
    <property type="match status" value="1"/>
</dbReference>
<organism evidence="6 7">
    <name type="scientific">Microbacterium sediminicola</name>
    <dbReference type="NCBI Taxonomy" id="415210"/>
    <lineage>
        <taxon>Bacteria</taxon>
        <taxon>Bacillati</taxon>
        <taxon>Actinomycetota</taxon>
        <taxon>Actinomycetes</taxon>
        <taxon>Micrococcales</taxon>
        <taxon>Microbacteriaceae</taxon>
        <taxon>Microbacterium</taxon>
    </lineage>
</organism>
<dbReference type="InterPro" id="IPR036271">
    <property type="entry name" value="Tet_transcr_reg_TetR-rel_C_sf"/>
</dbReference>
<feature type="domain" description="HTH tetR-type" evidence="5">
    <location>
        <begin position="10"/>
        <end position="70"/>
    </location>
</feature>
<reference evidence="6 7" key="1">
    <citation type="journal article" date="2019" name="Int. J. Syst. Evol. Microbiol.">
        <title>The Global Catalogue of Microorganisms (GCM) 10K type strain sequencing project: providing services to taxonomists for standard genome sequencing and annotation.</title>
        <authorList>
            <consortium name="The Broad Institute Genomics Platform"/>
            <consortium name="The Broad Institute Genome Sequencing Center for Infectious Disease"/>
            <person name="Wu L."/>
            <person name="Ma J."/>
        </authorList>
    </citation>
    <scope>NUCLEOTIDE SEQUENCE [LARGE SCALE GENOMIC DNA]</scope>
    <source>
        <strain evidence="6 7">JCM 15577</strain>
    </source>
</reference>
<dbReference type="EMBL" id="BAAAPL010000002">
    <property type="protein sequence ID" value="GAA1704369.1"/>
    <property type="molecule type" value="Genomic_DNA"/>
</dbReference>
<name>A0ABN2IG19_9MICO</name>
<dbReference type="RefSeq" id="WP_344072689.1">
    <property type="nucleotide sequence ID" value="NZ_BAAAPL010000002.1"/>
</dbReference>
<evidence type="ECO:0000256" key="2">
    <source>
        <dbReference type="ARBA" id="ARBA00023125"/>
    </source>
</evidence>
<comment type="caution">
    <text evidence="6">The sequence shown here is derived from an EMBL/GenBank/DDBJ whole genome shotgun (WGS) entry which is preliminary data.</text>
</comment>
<keyword evidence="2 4" id="KW-0238">DNA-binding</keyword>
<evidence type="ECO:0000313" key="6">
    <source>
        <dbReference type="EMBL" id="GAA1704369.1"/>
    </source>
</evidence>
<evidence type="ECO:0000256" key="1">
    <source>
        <dbReference type="ARBA" id="ARBA00023015"/>
    </source>
</evidence>
<evidence type="ECO:0000256" key="4">
    <source>
        <dbReference type="PROSITE-ProRule" id="PRU00335"/>
    </source>
</evidence>
<dbReference type="PRINTS" id="PR00455">
    <property type="entry name" value="HTHTETR"/>
</dbReference>
<dbReference type="Pfam" id="PF00440">
    <property type="entry name" value="TetR_N"/>
    <property type="match status" value="1"/>
</dbReference>
<evidence type="ECO:0000313" key="7">
    <source>
        <dbReference type="Proteomes" id="UP001501690"/>
    </source>
</evidence>
<sequence>MTSEQAEVAPSARERIERAALSLFREHGLRGVSADRIIARAEVSKVTFYRHFPSKDDLIIAYLQREWDEVRTTAAELTRTLPDDAQDLDVVVGLFRDQVCSPGFRGCPFINAAAELPDHDHPASVLIRHYRAWLTTEYADRLRASHIDDPESRAREIVMLRDGAMVAGYLTDDTEQVVAGFERALRRIVAA</sequence>
<protein>
    <submittedName>
        <fullName evidence="6">TetR/AcrR family transcriptional regulator</fullName>
    </submittedName>
</protein>
<keyword evidence="1" id="KW-0805">Transcription regulation</keyword>